<accession>A0A381XI25</accession>
<name>A0A381XI25_9ZZZZ</name>
<evidence type="ECO:0000313" key="1">
    <source>
        <dbReference type="EMBL" id="SVA64395.1"/>
    </source>
</evidence>
<dbReference type="AlphaFoldDB" id="A0A381XI25"/>
<organism evidence="1">
    <name type="scientific">marine metagenome</name>
    <dbReference type="NCBI Taxonomy" id="408172"/>
    <lineage>
        <taxon>unclassified sequences</taxon>
        <taxon>metagenomes</taxon>
        <taxon>ecological metagenomes</taxon>
    </lineage>
</organism>
<reference evidence="1" key="1">
    <citation type="submission" date="2018-05" db="EMBL/GenBank/DDBJ databases">
        <authorList>
            <person name="Lanie J.A."/>
            <person name="Ng W.-L."/>
            <person name="Kazmierczak K.M."/>
            <person name="Andrzejewski T.M."/>
            <person name="Davidsen T.M."/>
            <person name="Wayne K.J."/>
            <person name="Tettelin H."/>
            <person name="Glass J.I."/>
            <person name="Rusch D."/>
            <person name="Podicherti R."/>
            <person name="Tsui H.-C.T."/>
            <person name="Winkler M.E."/>
        </authorList>
    </citation>
    <scope>NUCLEOTIDE SEQUENCE</scope>
</reference>
<proteinExistence type="predicted"/>
<protein>
    <submittedName>
        <fullName evidence="1">Uncharacterized protein</fullName>
    </submittedName>
</protein>
<sequence length="498" mass="58911">MTKVMGAVKRKDPRDMLDQGITPIDNDNTRQYILDKFELIDPTPNKQYIQPLMNWYTKDKFRGLEDSQRLRDALKLFARYKQRLDKRDINQYADITELEDAVDDFDAELTKKEKRQQGEYHIDSESYDIFAESTRYVVVTPNTSQASCSFGAGTKWCTSSKGSSEYFDEYIREGLLYIIRTKDANYDSDSIIATSNPLYQFHFESGQFMNVQDRPIVLNASDGKGIDAELYSIFKERFTNALGLWMDKFFELRESWTEYERDVPIYDVIRLMEKHQPGDGLKAVNEMFDVVGFTHWREHYYERYKDMDMFDFIRGINEVIIPKLKKDNGIQDYAEQRNRSERRTWWEVTKADIRLNSEVGEYLRLQTYNIYDHEIGGMADEENSIDEIDKHFTRQKKIAIQLDAFQSILAEFGGKTADFAEDLQEWIYEYKRIHHWLGGWGMHGWTEKYIIPKILEKQGHSEDEIQKIIAPFDNSLQKFVRDDIMNGKNYKQTWQGLI</sequence>
<dbReference type="EMBL" id="UINC01015259">
    <property type="protein sequence ID" value="SVA64395.1"/>
    <property type="molecule type" value="Genomic_DNA"/>
</dbReference>
<gene>
    <name evidence="1" type="ORF">METZ01_LOCUS117249</name>
</gene>